<protein>
    <submittedName>
        <fullName evidence="1">Uncharacterized protein</fullName>
    </submittedName>
</protein>
<name>A0ACD5YAI2_AVESA</name>
<dbReference type="EnsemblPlants" id="AVESA.00010b.r2.5DG0939930.1">
    <property type="protein sequence ID" value="AVESA.00010b.r2.5DG0939930.1.CDS.1"/>
    <property type="gene ID" value="AVESA.00010b.r2.5DG0939930"/>
</dbReference>
<evidence type="ECO:0000313" key="1">
    <source>
        <dbReference type="EnsemblPlants" id="AVESA.00010b.r2.5DG0939930.1.CDS.1"/>
    </source>
</evidence>
<accession>A0ACD5YAI2</accession>
<evidence type="ECO:0000313" key="2">
    <source>
        <dbReference type="Proteomes" id="UP001732700"/>
    </source>
</evidence>
<organism evidence="1 2">
    <name type="scientific">Avena sativa</name>
    <name type="common">Oat</name>
    <dbReference type="NCBI Taxonomy" id="4498"/>
    <lineage>
        <taxon>Eukaryota</taxon>
        <taxon>Viridiplantae</taxon>
        <taxon>Streptophyta</taxon>
        <taxon>Embryophyta</taxon>
        <taxon>Tracheophyta</taxon>
        <taxon>Spermatophyta</taxon>
        <taxon>Magnoliopsida</taxon>
        <taxon>Liliopsida</taxon>
        <taxon>Poales</taxon>
        <taxon>Poaceae</taxon>
        <taxon>BOP clade</taxon>
        <taxon>Pooideae</taxon>
        <taxon>Poodae</taxon>
        <taxon>Poeae</taxon>
        <taxon>Poeae Chloroplast Group 1 (Aveneae type)</taxon>
        <taxon>Aveninae</taxon>
        <taxon>Avena</taxon>
    </lineage>
</organism>
<keyword evidence="2" id="KW-1185">Reference proteome</keyword>
<reference evidence="1" key="2">
    <citation type="submission" date="2025-09" db="UniProtKB">
        <authorList>
            <consortium name="EnsemblPlants"/>
        </authorList>
    </citation>
    <scope>IDENTIFICATION</scope>
</reference>
<sequence>MQKLPDSICELRHLGYLNLSGCPGLLTHPESLGHLVNLSHIDLSGCSGLANLPESFGDLTKLLHVNLSRCRGLKNLPDSFRNLTSLIHLDLSFWSCFEIIQTALGGLTSLRHLNLSHPCCYLAQHRSHLQGLKDVMGKLTKLRYLNLSMFLNPIFYYQSEDENHKYIQSCISSLSSLEHLDLSHNIFLSYLPGSPGKLSNLHTLDLSGCIRLKKIYGWMGEIQSLKLNKCQGMESCVYAVHSDDSSSSSLVQLEHVNCQELEIRCLEKVKSMDEAQMIMMAEKRKVERLKLCWTIGSQGQGSVDGNALLGGLQPPESLKCLELHGYNGEILPSWWRKSPCHLLHLVELTMEDFPRCRSIPPLLALLPNLQKIILRRMTGIRRIDLNGKHRAT</sequence>
<proteinExistence type="predicted"/>
<dbReference type="Proteomes" id="UP001732700">
    <property type="component" value="Chromosome 5D"/>
</dbReference>
<reference evidence="1" key="1">
    <citation type="submission" date="2021-05" db="EMBL/GenBank/DDBJ databases">
        <authorList>
            <person name="Scholz U."/>
            <person name="Mascher M."/>
            <person name="Fiebig A."/>
        </authorList>
    </citation>
    <scope>NUCLEOTIDE SEQUENCE [LARGE SCALE GENOMIC DNA]</scope>
</reference>